<evidence type="ECO:0000313" key="3">
    <source>
        <dbReference type="Proteomes" id="UP001215598"/>
    </source>
</evidence>
<proteinExistence type="predicted"/>
<comment type="caution">
    <text evidence="2">The sequence shown here is derived from an EMBL/GenBank/DDBJ whole genome shotgun (WGS) entry which is preliminary data.</text>
</comment>
<sequence length="406" mass="44243">MASSVLSGLPLVPPTSKSLSWELNLDQQLQTRGVEELTYLRLFRPTLVVFSFFYTLWTCIIRPCTPKHAELSSKAPLLDCEKGYVDVYQSRAQLIAALQRRDAAGAAFETQIIALLAPVKQRLAEISRDGARWPPQAHRSSTTDDRETAPDLPPPPQIFCGREQELVTLVNAFTPPRQAHTTLVGVEGAGTSTLALAFLHHTEVVRAFGTRRFFLQCADSAADNIAALAYALGLPHTPTDPMLVLATLTACPLQTLVVLDGVQDVTTDLLAALARMPRVSLLLTMHPPVESTPPLHCLNDFIEVPVGPLTLPAARALFRSIADLPAYSEQAMVASPIPPVEVDVYPLPTYAVPDTSQRHLVDALLHRAGCLPRAVVELARRAQYEPLSFLLACCVEEGSVDPEESL</sequence>
<dbReference type="SUPFAM" id="SSF52540">
    <property type="entry name" value="P-loop containing nucleoside triphosphate hydrolases"/>
    <property type="match status" value="1"/>
</dbReference>
<keyword evidence="3" id="KW-1185">Reference proteome</keyword>
<gene>
    <name evidence="2" type="ORF">B0H16DRAFT_1459060</name>
</gene>
<feature type="region of interest" description="Disordered" evidence="1">
    <location>
        <begin position="130"/>
        <end position="154"/>
    </location>
</feature>
<evidence type="ECO:0000313" key="2">
    <source>
        <dbReference type="EMBL" id="KAJ7754587.1"/>
    </source>
</evidence>
<dbReference type="InterPro" id="IPR027417">
    <property type="entry name" value="P-loop_NTPase"/>
</dbReference>
<organism evidence="2 3">
    <name type="scientific">Mycena metata</name>
    <dbReference type="NCBI Taxonomy" id="1033252"/>
    <lineage>
        <taxon>Eukaryota</taxon>
        <taxon>Fungi</taxon>
        <taxon>Dikarya</taxon>
        <taxon>Basidiomycota</taxon>
        <taxon>Agaricomycotina</taxon>
        <taxon>Agaricomycetes</taxon>
        <taxon>Agaricomycetidae</taxon>
        <taxon>Agaricales</taxon>
        <taxon>Marasmiineae</taxon>
        <taxon>Mycenaceae</taxon>
        <taxon>Mycena</taxon>
    </lineage>
</organism>
<name>A0AAD7NC51_9AGAR</name>
<dbReference type="AlphaFoldDB" id="A0AAD7NC51"/>
<dbReference type="EMBL" id="JARKIB010000052">
    <property type="protein sequence ID" value="KAJ7754587.1"/>
    <property type="molecule type" value="Genomic_DNA"/>
</dbReference>
<dbReference type="Gene3D" id="3.40.50.300">
    <property type="entry name" value="P-loop containing nucleotide triphosphate hydrolases"/>
    <property type="match status" value="1"/>
</dbReference>
<accession>A0AAD7NC51</accession>
<dbReference type="Proteomes" id="UP001215598">
    <property type="component" value="Unassembled WGS sequence"/>
</dbReference>
<reference evidence="2" key="1">
    <citation type="submission" date="2023-03" db="EMBL/GenBank/DDBJ databases">
        <title>Massive genome expansion in bonnet fungi (Mycena s.s.) driven by repeated elements and novel gene families across ecological guilds.</title>
        <authorList>
            <consortium name="Lawrence Berkeley National Laboratory"/>
            <person name="Harder C.B."/>
            <person name="Miyauchi S."/>
            <person name="Viragh M."/>
            <person name="Kuo A."/>
            <person name="Thoen E."/>
            <person name="Andreopoulos B."/>
            <person name="Lu D."/>
            <person name="Skrede I."/>
            <person name="Drula E."/>
            <person name="Henrissat B."/>
            <person name="Morin E."/>
            <person name="Kohler A."/>
            <person name="Barry K."/>
            <person name="LaButti K."/>
            <person name="Morin E."/>
            <person name="Salamov A."/>
            <person name="Lipzen A."/>
            <person name="Mereny Z."/>
            <person name="Hegedus B."/>
            <person name="Baldrian P."/>
            <person name="Stursova M."/>
            <person name="Weitz H."/>
            <person name="Taylor A."/>
            <person name="Grigoriev I.V."/>
            <person name="Nagy L.G."/>
            <person name="Martin F."/>
            <person name="Kauserud H."/>
        </authorList>
    </citation>
    <scope>NUCLEOTIDE SEQUENCE</scope>
    <source>
        <strain evidence="2">CBHHK182m</strain>
    </source>
</reference>
<protein>
    <submittedName>
        <fullName evidence="2">Uncharacterized protein</fullName>
    </submittedName>
</protein>
<evidence type="ECO:0000256" key="1">
    <source>
        <dbReference type="SAM" id="MobiDB-lite"/>
    </source>
</evidence>